<dbReference type="SUPFAM" id="SSF101960">
    <property type="entry name" value="Stabilizer of iron transporter SufD"/>
    <property type="match status" value="1"/>
</dbReference>
<dbReference type="PANTHER" id="PTHR43575:SF1">
    <property type="entry name" value="PROTEIN ABCI7, CHLOROPLASTIC"/>
    <property type="match status" value="1"/>
</dbReference>
<proteinExistence type="predicted"/>
<sequence length="418" mass="49403">MDNNVFYLSNLFNNLTTSELDIDVLKNFFNKYLESDYLNDSFLIKNIDFSCIDSIVTKQNFSFDYKKYVNFNIVDGSPICVFLNDHLILTENFNANIVLNTFDCFDDNFIKNVSFFNDECILKNLNIFFIINILFYKKIRYFSILNDNFNNKPIYILNFFNNDYECNFYSPRIFLKIENCSNLNIFNYVNNMSDKVFVNYNNYMCLEKYSKVNYFFLNESNLNSFDTYSIYSKIYNNSSLNYNNHLFGCANSKTNCYFFLFDVFSKVAANVVRLLKFKSKNDITTKVYHYGNNSFSRVLFKSVLSDFSICNFNALIDVDFNFYNSDGGVICKSLLLDNFSSINMLPELAIKNNHVKCFHGATIGFLEEEVLFYLMSRGFSKDECINLLIHAFLNDIICDVSLYYFNIFVFLFEKYYKY</sequence>
<dbReference type="PANTHER" id="PTHR43575">
    <property type="entry name" value="PROTEIN ABCI7, CHLOROPLASTIC"/>
    <property type="match status" value="1"/>
</dbReference>
<dbReference type="KEGG" id="acil:ESZ_00288"/>
<dbReference type="Proteomes" id="UP000509549">
    <property type="component" value="Chromosome"/>
</dbReference>
<evidence type="ECO:0000313" key="2">
    <source>
        <dbReference type="EMBL" id="CAB3976478.1"/>
    </source>
</evidence>
<accession>A0A6J5JVY9</accession>
<keyword evidence="3" id="KW-1185">Reference proteome</keyword>
<gene>
    <name evidence="2" type="ORF">ESZ_00288</name>
</gene>
<dbReference type="AlphaFoldDB" id="A0A6J5JVY9"/>
<dbReference type="InterPro" id="IPR055346">
    <property type="entry name" value="Fe-S_cluster_assembly_SufBD"/>
</dbReference>
<dbReference type="GO" id="GO:0016226">
    <property type="term" value="P:iron-sulfur cluster assembly"/>
    <property type="evidence" value="ECO:0007669"/>
    <property type="project" value="InterPro"/>
</dbReference>
<name>A0A6J5JVY9_9GAMM</name>
<evidence type="ECO:0000313" key="3">
    <source>
        <dbReference type="Proteomes" id="UP000509549"/>
    </source>
</evidence>
<dbReference type="Pfam" id="PF01458">
    <property type="entry name" value="SUFBD_core"/>
    <property type="match status" value="1"/>
</dbReference>
<protein>
    <recommendedName>
        <fullName evidence="1">SUF system FeS cluster assembly SufBD core domain-containing protein</fullName>
    </recommendedName>
</protein>
<dbReference type="EMBL" id="LR794158">
    <property type="protein sequence ID" value="CAB3976478.1"/>
    <property type="molecule type" value="Genomic_DNA"/>
</dbReference>
<evidence type="ECO:0000259" key="1">
    <source>
        <dbReference type="Pfam" id="PF01458"/>
    </source>
</evidence>
<feature type="domain" description="SUF system FeS cluster assembly SufBD core" evidence="1">
    <location>
        <begin position="167"/>
        <end position="392"/>
    </location>
</feature>
<organism evidence="2 3">
    <name type="scientific">Candidatus Azoamicus ciliaticola</name>
    <dbReference type="NCBI Taxonomy" id="2652803"/>
    <lineage>
        <taxon>Bacteria</taxon>
        <taxon>Pseudomonadati</taxon>
        <taxon>Pseudomonadota</taxon>
        <taxon>Gammaproteobacteria</taxon>
        <taxon>Candidatus Azoamicaceae</taxon>
        <taxon>Candidatus Azoamicus</taxon>
    </lineage>
</organism>
<dbReference type="InterPro" id="IPR037284">
    <property type="entry name" value="SUF_FeS_clus_asmbl_SufBD_sf"/>
</dbReference>
<dbReference type="InterPro" id="IPR000825">
    <property type="entry name" value="SUF_FeS_clus_asmbl_SufBD_core"/>
</dbReference>
<dbReference type="RefSeq" id="WP_176605005.1">
    <property type="nucleotide sequence ID" value="NZ_LR794158.1"/>
</dbReference>
<reference evidence="2 3" key="1">
    <citation type="submission" date="2020-04" db="EMBL/GenBank/DDBJ databases">
        <authorList>
            <person name="Graf S J."/>
        </authorList>
    </citation>
    <scope>NUCLEOTIDE SEQUENCE [LARGE SCALE GENOMIC DNA]</scope>
    <source>
        <strain evidence="2">1</strain>
    </source>
</reference>